<feature type="transmembrane region" description="Helical" evidence="6">
    <location>
        <begin position="407"/>
        <end position="427"/>
    </location>
</feature>
<evidence type="ECO:0000256" key="1">
    <source>
        <dbReference type="ARBA" id="ARBA00004651"/>
    </source>
</evidence>
<feature type="transmembrane region" description="Helical" evidence="6">
    <location>
        <begin position="473"/>
        <end position="491"/>
    </location>
</feature>
<feature type="transmembrane region" description="Helical" evidence="6">
    <location>
        <begin position="16"/>
        <end position="37"/>
    </location>
</feature>
<name>A0A174H8S1_9FIRM</name>
<protein>
    <submittedName>
        <fullName evidence="7">Polysaccharide biosynthesis protein</fullName>
    </submittedName>
</protein>
<keyword evidence="5 6" id="KW-0472">Membrane</keyword>
<feature type="transmembrane region" description="Helical" evidence="6">
    <location>
        <begin position="381"/>
        <end position="401"/>
    </location>
</feature>
<feature type="transmembrane region" description="Helical" evidence="6">
    <location>
        <begin position="191"/>
        <end position="213"/>
    </location>
</feature>
<evidence type="ECO:0000256" key="6">
    <source>
        <dbReference type="SAM" id="Phobius"/>
    </source>
</evidence>
<evidence type="ECO:0000256" key="3">
    <source>
        <dbReference type="ARBA" id="ARBA00022692"/>
    </source>
</evidence>
<organism evidence="7 8">
    <name type="scientific">Fusicatenibacter saccharivorans</name>
    <dbReference type="NCBI Taxonomy" id="1150298"/>
    <lineage>
        <taxon>Bacteria</taxon>
        <taxon>Bacillati</taxon>
        <taxon>Bacillota</taxon>
        <taxon>Clostridia</taxon>
        <taxon>Lachnospirales</taxon>
        <taxon>Lachnospiraceae</taxon>
        <taxon>Fusicatenibacter</taxon>
    </lineage>
</organism>
<evidence type="ECO:0000313" key="7">
    <source>
        <dbReference type="EMBL" id="CUO69480.1"/>
    </source>
</evidence>
<feature type="transmembrane region" description="Helical" evidence="6">
    <location>
        <begin position="233"/>
        <end position="251"/>
    </location>
</feature>
<comment type="subcellular location">
    <subcellularLocation>
        <location evidence="1">Cell membrane</location>
        <topology evidence="1">Multi-pass membrane protein</topology>
    </subcellularLocation>
</comment>
<dbReference type="PANTHER" id="PTHR30250">
    <property type="entry name" value="PST FAMILY PREDICTED COLANIC ACID TRANSPORTER"/>
    <property type="match status" value="1"/>
</dbReference>
<dbReference type="Pfam" id="PF01943">
    <property type="entry name" value="Polysacc_synt"/>
    <property type="match status" value="1"/>
</dbReference>
<dbReference type="GO" id="GO:0005886">
    <property type="term" value="C:plasma membrane"/>
    <property type="evidence" value="ECO:0007669"/>
    <property type="project" value="UniProtKB-SubCell"/>
</dbReference>
<evidence type="ECO:0000256" key="4">
    <source>
        <dbReference type="ARBA" id="ARBA00022989"/>
    </source>
</evidence>
<feature type="transmembrane region" description="Helical" evidence="6">
    <location>
        <begin position="167"/>
        <end position="185"/>
    </location>
</feature>
<feature type="transmembrane region" description="Helical" evidence="6">
    <location>
        <begin position="348"/>
        <end position="369"/>
    </location>
</feature>
<evidence type="ECO:0000256" key="5">
    <source>
        <dbReference type="ARBA" id="ARBA00023136"/>
    </source>
</evidence>
<keyword evidence="3 6" id="KW-0812">Transmembrane</keyword>
<feature type="transmembrane region" description="Helical" evidence="6">
    <location>
        <begin position="320"/>
        <end position="342"/>
    </location>
</feature>
<feature type="transmembrane region" description="Helical" evidence="6">
    <location>
        <begin position="49"/>
        <end position="72"/>
    </location>
</feature>
<evidence type="ECO:0000256" key="2">
    <source>
        <dbReference type="ARBA" id="ARBA00022475"/>
    </source>
</evidence>
<reference evidence="7 8" key="1">
    <citation type="submission" date="2015-09" db="EMBL/GenBank/DDBJ databases">
        <authorList>
            <consortium name="Pathogen Informatics"/>
        </authorList>
    </citation>
    <scope>NUCLEOTIDE SEQUENCE [LARGE SCALE GENOMIC DNA]</scope>
    <source>
        <strain evidence="7 8">2789STDY5834885</strain>
    </source>
</reference>
<dbReference type="InterPro" id="IPR002797">
    <property type="entry name" value="Polysacc_synth"/>
</dbReference>
<dbReference type="EMBL" id="CZAL01000001">
    <property type="protein sequence ID" value="CUO69480.1"/>
    <property type="molecule type" value="Genomic_DNA"/>
</dbReference>
<keyword evidence="2" id="KW-1003">Cell membrane</keyword>
<dbReference type="AlphaFoldDB" id="A0A174H8S1"/>
<sequence length="511" mass="57029">MLEVVKKVYINQRKAGVILSYAGQLAKILISIIYTPIMLRLLGQSEYGLYQLVYSVVSYLSLLSLGFSSSYMRFYSRYKAQKDENGVARLNGMFLLIFASLSVVCILCGCVMLGNIRAIFGSGLTDSEYATAKVLMALLVVNLALTFPNSVFTCAITAHERFLFQKFLILLQNICNPLLALPLLIMGYGSIGMVSVTTFLTLFVLVMNIYYSFHNLHIRFCFREFQVSLLKEMWVFTFFIFINQIIDQINWSVDKFLLGRFAGTTAVAVYGVGGQINSMYIEFSSSVSNVFVPKVNRIVAESGDDRELTKLFTKVGRIQFIILGLILSGFTFFGIPFVKIWAGSEYSASYAVALLLIIPVTVPLIQNLGIEIQRAKNMHKARAVVYLAIAIANVFVSIPLIKLMGPAGAALGTAISLIAGNIIFMNWYYHARIGMNMFYFWKEIAKFIPALIAPCAVGFVIMKFATITGLVKLGVFAIIYTAVYAFSMFFLGMNAEEKQLVIGPIRKILRK</sequence>
<evidence type="ECO:0000313" key="8">
    <source>
        <dbReference type="Proteomes" id="UP000095709"/>
    </source>
</evidence>
<dbReference type="RefSeq" id="WP_055265022.1">
    <property type="nucleotide sequence ID" value="NZ_JBDMEH010000007.1"/>
</dbReference>
<keyword evidence="4 6" id="KW-1133">Transmembrane helix</keyword>
<feature type="transmembrane region" description="Helical" evidence="6">
    <location>
        <begin position="93"/>
        <end position="114"/>
    </location>
</feature>
<feature type="transmembrane region" description="Helical" evidence="6">
    <location>
        <begin position="134"/>
        <end position="155"/>
    </location>
</feature>
<accession>A0A174H8S1</accession>
<feature type="transmembrane region" description="Helical" evidence="6">
    <location>
        <begin position="447"/>
        <end position="467"/>
    </location>
</feature>
<dbReference type="PANTHER" id="PTHR30250:SF26">
    <property type="entry name" value="PSMA PROTEIN"/>
    <property type="match status" value="1"/>
</dbReference>
<proteinExistence type="predicted"/>
<feature type="transmembrane region" description="Helical" evidence="6">
    <location>
        <begin position="257"/>
        <end position="276"/>
    </location>
</feature>
<dbReference type="Proteomes" id="UP000095709">
    <property type="component" value="Unassembled WGS sequence"/>
</dbReference>
<dbReference type="InterPro" id="IPR050833">
    <property type="entry name" value="Poly_Biosynth_Transport"/>
</dbReference>
<gene>
    <name evidence="7" type="ORF">ERS852498_00258</name>
</gene>